<dbReference type="EMBL" id="VJMH01003450">
    <property type="protein sequence ID" value="KAF0705915.1"/>
    <property type="molecule type" value="Genomic_DNA"/>
</dbReference>
<dbReference type="GO" id="GO:0004674">
    <property type="term" value="F:protein serine/threonine kinase activity"/>
    <property type="evidence" value="ECO:0007669"/>
    <property type="project" value="TreeGrafter"/>
</dbReference>
<evidence type="ECO:0000313" key="2">
    <source>
        <dbReference type="EMBL" id="KAF0705915.1"/>
    </source>
</evidence>
<dbReference type="Pfam" id="PF00069">
    <property type="entry name" value="Pkinase"/>
    <property type="match status" value="1"/>
</dbReference>
<accession>A0A6A4Z1X7</accession>
<sequence>MIIDLEMFHNIQTADDIPAYEAYWCREIRESSKRTKSKGKGTFIVKAYRDGFNVGALPYSLVTAVDMGSFGCMSFQMLSGQELIPTDINQIVVLGHMHKAATWTDDKLSQRIETFIVDEDAQDLVKRLLVVNPSKRLSVTDALNHSYFSGMRDTSLAETHFEGFVQNQKTIESKLESLSKIEVSRSQLQEQMTLGMTASILQLGHDVTFGQLEARDVTMDATTASSFLSHLWDAGKKLQATKGTSVGDIILQLNAGDPLYHYLIDEDTGKVVVPDENDKSLKIATTCAACLQRLHVVPTSHTSKTEVAKNDWTKEVDRTIAGLSEPTALYQVLQEVLNVDESVEFVRGAALRDLEQCFGKHDPNRWFAGLKRVIKNQGRVVWTTLSLAEEDQADKEVNKKSN</sequence>
<dbReference type="AlphaFoldDB" id="A0A6A4Z1X7"/>
<dbReference type="GO" id="GO:0005737">
    <property type="term" value="C:cytoplasm"/>
    <property type="evidence" value="ECO:0007669"/>
    <property type="project" value="TreeGrafter"/>
</dbReference>
<dbReference type="InterPro" id="IPR000719">
    <property type="entry name" value="Prot_kinase_dom"/>
</dbReference>
<comment type="caution">
    <text evidence="2">The sequence shown here is derived from an EMBL/GenBank/DDBJ whole genome shotgun (WGS) entry which is preliminary data.</text>
</comment>
<proteinExistence type="predicted"/>
<dbReference type="GO" id="GO:0005634">
    <property type="term" value="C:nucleus"/>
    <property type="evidence" value="ECO:0007669"/>
    <property type="project" value="TreeGrafter"/>
</dbReference>
<evidence type="ECO:0000259" key="1">
    <source>
        <dbReference type="PROSITE" id="PS50011"/>
    </source>
</evidence>
<dbReference type="PANTHER" id="PTHR44167:SF24">
    <property type="entry name" value="SERINE_THREONINE-PROTEIN KINASE CHK2"/>
    <property type="match status" value="1"/>
</dbReference>
<gene>
    <name evidence="2" type="ORF">As57867_006863</name>
</gene>
<dbReference type="PROSITE" id="PS50011">
    <property type="entry name" value="PROTEIN_KINASE_DOM"/>
    <property type="match status" value="1"/>
</dbReference>
<reference evidence="2" key="1">
    <citation type="submission" date="2019-06" db="EMBL/GenBank/DDBJ databases">
        <title>Genomics analysis of Aphanomyces spp. identifies a new class of oomycete effector associated with host adaptation.</title>
        <authorList>
            <person name="Gaulin E."/>
        </authorList>
    </citation>
    <scope>NUCLEOTIDE SEQUENCE</scope>
    <source>
        <strain evidence="2">CBS 578.67</strain>
    </source>
</reference>
<feature type="non-terminal residue" evidence="2">
    <location>
        <position position="402"/>
    </location>
</feature>
<dbReference type="GO" id="GO:0044773">
    <property type="term" value="P:mitotic DNA damage checkpoint signaling"/>
    <property type="evidence" value="ECO:0007669"/>
    <property type="project" value="TreeGrafter"/>
</dbReference>
<dbReference type="GO" id="GO:0005524">
    <property type="term" value="F:ATP binding"/>
    <property type="evidence" value="ECO:0007669"/>
    <property type="project" value="InterPro"/>
</dbReference>
<dbReference type="PANTHER" id="PTHR44167">
    <property type="entry name" value="OVARIAN-SPECIFIC SERINE/THREONINE-PROTEIN KINASE LOK-RELATED"/>
    <property type="match status" value="1"/>
</dbReference>
<dbReference type="InterPro" id="IPR011009">
    <property type="entry name" value="Kinase-like_dom_sf"/>
</dbReference>
<feature type="domain" description="Protein kinase" evidence="1">
    <location>
        <begin position="1"/>
        <end position="148"/>
    </location>
</feature>
<dbReference type="Gene3D" id="1.10.510.10">
    <property type="entry name" value="Transferase(Phosphotransferase) domain 1"/>
    <property type="match status" value="1"/>
</dbReference>
<protein>
    <recommendedName>
        <fullName evidence="1">Protein kinase domain-containing protein</fullName>
    </recommendedName>
</protein>
<organism evidence="2">
    <name type="scientific">Aphanomyces stellatus</name>
    <dbReference type="NCBI Taxonomy" id="120398"/>
    <lineage>
        <taxon>Eukaryota</taxon>
        <taxon>Sar</taxon>
        <taxon>Stramenopiles</taxon>
        <taxon>Oomycota</taxon>
        <taxon>Saprolegniomycetes</taxon>
        <taxon>Saprolegniales</taxon>
        <taxon>Verrucalvaceae</taxon>
        <taxon>Aphanomyces</taxon>
    </lineage>
</organism>
<dbReference type="SUPFAM" id="SSF56112">
    <property type="entry name" value="Protein kinase-like (PK-like)"/>
    <property type="match status" value="1"/>
</dbReference>
<dbReference type="OrthoDB" id="5979581at2759"/>
<name>A0A6A4Z1X7_9STRA</name>